<dbReference type="KEGG" id="paby:Ga0080574_TMP103"/>
<sequence>MKIFKLFMLCVTAAIAFGDIAAAQSLGIGAGRQGSQNYASNAGLASFLTEEAGMDLRVQSYGGSGQSMPLIDAGRLDLQLVPSPEFEEAAGGKGAFKGRQLSQLRVLASLSPSVVGFMVRADSPYTKVSDIAGKTITYGYSAQPNLVTQVNGILAAAGLSIDEMEPVMVPSVPNGVDEFIAGAADVAFFALQGGKTREADAAVGIRWLALDDTPEAEAAMQGVLPTGYIKTVEPGPTAVGVAEPTPMMGYDYVLVAGAHVSDEVVAQILGALHDDPDGVRAIRSTFSEFAIDTMAPDFGDLPYHPGAMAYYKSVGLMD</sequence>
<keyword evidence="2" id="KW-0456">Lyase</keyword>
<dbReference type="Proteomes" id="UP000187059">
    <property type="component" value="Plasmid pPABY5"/>
</dbReference>
<keyword evidence="3" id="KW-1185">Reference proteome</keyword>
<evidence type="ECO:0000313" key="3">
    <source>
        <dbReference type="Proteomes" id="UP000187059"/>
    </source>
</evidence>
<proteinExistence type="predicted"/>
<keyword evidence="2" id="KW-0614">Plasmid</keyword>
<organism evidence="2 3">
    <name type="scientific">Salipiger abyssi</name>
    <dbReference type="NCBI Taxonomy" id="1250539"/>
    <lineage>
        <taxon>Bacteria</taxon>
        <taxon>Pseudomonadati</taxon>
        <taxon>Pseudomonadota</taxon>
        <taxon>Alphaproteobacteria</taxon>
        <taxon>Rhodobacterales</taxon>
        <taxon>Roseobacteraceae</taxon>
        <taxon>Salipiger</taxon>
    </lineage>
</organism>
<name>A0A1P8UM20_9RHOB</name>
<gene>
    <name evidence="2" type="ORF">Ga0080574_TMP103</name>
</gene>
<reference evidence="2 3" key="1">
    <citation type="submission" date="2016-04" db="EMBL/GenBank/DDBJ databases">
        <title>Deep-sea bacteria in the southern Pacific.</title>
        <authorList>
            <person name="Tang K."/>
        </authorList>
    </citation>
    <scope>NUCLEOTIDE SEQUENCE [LARGE SCALE GENOMIC DNA]</scope>
    <source>
        <strain evidence="2 3">JLT2014</strain>
        <plasmid evidence="3">ppaby5</plasmid>
    </source>
</reference>
<evidence type="ECO:0000256" key="1">
    <source>
        <dbReference type="SAM" id="SignalP"/>
    </source>
</evidence>
<dbReference type="Pfam" id="PF16868">
    <property type="entry name" value="NMT1_3"/>
    <property type="match status" value="1"/>
</dbReference>
<dbReference type="EMBL" id="CP015089">
    <property type="protein sequence ID" value="APZ50437.1"/>
    <property type="molecule type" value="Genomic_DNA"/>
</dbReference>
<feature type="signal peptide" evidence="1">
    <location>
        <begin position="1"/>
        <end position="21"/>
    </location>
</feature>
<dbReference type="GO" id="GO:0016829">
    <property type="term" value="F:lyase activity"/>
    <property type="evidence" value="ECO:0007669"/>
    <property type="project" value="UniProtKB-KW"/>
</dbReference>
<feature type="chain" id="PRO_5012456223" evidence="1">
    <location>
        <begin position="22"/>
        <end position="318"/>
    </location>
</feature>
<dbReference type="InterPro" id="IPR011852">
    <property type="entry name" value="TRAP_TAXI"/>
</dbReference>
<dbReference type="PANTHER" id="PTHR42941:SF1">
    <property type="entry name" value="SLL1037 PROTEIN"/>
    <property type="match status" value="1"/>
</dbReference>
<dbReference type="Gene3D" id="3.40.190.10">
    <property type="entry name" value="Periplasmic binding protein-like II"/>
    <property type="match status" value="2"/>
</dbReference>
<dbReference type="RefSeq" id="WP_076694083.1">
    <property type="nucleotide sequence ID" value="NZ_CP015089.1"/>
</dbReference>
<dbReference type="AlphaFoldDB" id="A0A1P8UM20"/>
<keyword evidence="1" id="KW-0732">Signal</keyword>
<dbReference type="SUPFAM" id="SSF53850">
    <property type="entry name" value="Periplasmic binding protein-like II"/>
    <property type="match status" value="1"/>
</dbReference>
<dbReference type="NCBIfam" id="TIGR02122">
    <property type="entry name" value="TRAP_TAXI"/>
    <property type="match status" value="1"/>
</dbReference>
<geneLocation type="plasmid" evidence="3">
    <name>ppaby5</name>
</geneLocation>
<evidence type="ECO:0000313" key="2">
    <source>
        <dbReference type="EMBL" id="APZ50437.1"/>
    </source>
</evidence>
<protein>
    <submittedName>
        <fullName evidence="2">HCOMODA/2-hydroxy-3-carboxy-muconic semialdehyde decarboxylase</fullName>
        <ecNumber evidence="2">4.1.1.-</ecNumber>
    </submittedName>
</protein>
<dbReference type="EC" id="4.1.1.-" evidence="2"/>
<accession>A0A1P8UM20</accession>
<dbReference type="PANTHER" id="PTHR42941">
    <property type="entry name" value="SLL1037 PROTEIN"/>
    <property type="match status" value="1"/>
</dbReference>